<organism evidence="2 3">
    <name type="scientific">Pipistrellus nathusii</name>
    <name type="common">Nathusius' pipistrelle</name>
    <dbReference type="NCBI Taxonomy" id="59473"/>
    <lineage>
        <taxon>Eukaryota</taxon>
        <taxon>Metazoa</taxon>
        <taxon>Chordata</taxon>
        <taxon>Craniata</taxon>
        <taxon>Vertebrata</taxon>
        <taxon>Euteleostomi</taxon>
        <taxon>Mammalia</taxon>
        <taxon>Eutheria</taxon>
        <taxon>Laurasiatheria</taxon>
        <taxon>Chiroptera</taxon>
        <taxon>Yangochiroptera</taxon>
        <taxon>Vespertilionidae</taxon>
        <taxon>Pipistrellus</taxon>
    </lineage>
</organism>
<dbReference type="PANTHER" id="PTHR38500">
    <property type="entry name" value="SURFACTANT-ASSOCIATED PROTEIN 2"/>
    <property type="match status" value="1"/>
</dbReference>
<keyword evidence="1" id="KW-0732">Signal</keyword>
<dbReference type="EMBL" id="OY882863">
    <property type="protein sequence ID" value="CAK6447191.1"/>
    <property type="molecule type" value="Genomic_DNA"/>
</dbReference>
<evidence type="ECO:0008006" key="4">
    <source>
        <dbReference type="Google" id="ProtNLM"/>
    </source>
</evidence>
<dbReference type="Pfam" id="PF15210">
    <property type="entry name" value="SFTA2"/>
    <property type="match status" value="1"/>
</dbReference>
<reference evidence="2" key="1">
    <citation type="submission" date="2023-12" db="EMBL/GenBank/DDBJ databases">
        <authorList>
            <person name="Brown T."/>
        </authorList>
    </citation>
    <scope>NUCLEOTIDE SEQUENCE</scope>
</reference>
<protein>
    <recommendedName>
        <fullName evidence="4">Surfactant-associated protein 2</fullName>
    </recommendedName>
</protein>
<dbReference type="PANTHER" id="PTHR38500:SF1">
    <property type="entry name" value="SURFACTANT-ASSOCIATED PROTEIN 2"/>
    <property type="match status" value="1"/>
</dbReference>
<evidence type="ECO:0000256" key="1">
    <source>
        <dbReference type="SAM" id="SignalP"/>
    </source>
</evidence>
<dbReference type="Proteomes" id="UP001314169">
    <property type="component" value="Chromosome 6"/>
</dbReference>
<gene>
    <name evidence="2" type="ORF">MPIPNATIZW_LOCUS15497</name>
</gene>
<keyword evidence="3" id="KW-1185">Reference proteome</keyword>
<accession>A0ABP0AEA0</accession>
<feature type="signal peptide" evidence="1">
    <location>
        <begin position="1"/>
        <end position="19"/>
    </location>
</feature>
<dbReference type="InterPro" id="IPR028198">
    <property type="entry name" value="SFTA2"/>
</dbReference>
<proteinExistence type="predicted"/>
<evidence type="ECO:0000313" key="2">
    <source>
        <dbReference type="EMBL" id="CAK6447191.1"/>
    </source>
</evidence>
<feature type="chain" id="PRO_5046766417" description="Surfactant-associated protein 2" evidence="1">
    <location>
        <begin position="20"/>
        <end position="77"/>
    </location>
</feature>
<sequence>MGARLPLFLLLALLGSSQGAGPGLALRLKLKDSFLANASHDSGFLELLQKLCFLLRLPPGTRMAPRQAGAHHVTCPG</sequence>
<evidence type="ECO:0000313" key="3">
    <source>
        <dbReference type="Proteomes" id="UP001314169"/>
    </source>
</evidence>
<name>A0ABP0AEA0_PIPNA</name>